<dbReference type="SMART" id="SM00064">
    <property type="entry name" value="FYVE"/>
    <property type="match status" value="1"/>
</dbReference>
<organism evidence="8 9">
    <name type="scientific">Aphanomyces stellatus</name>
    <dbReference type="NCBI Taxonomy" id="120398"/>
    <lineage>
        <taxon>Eukaryota</taxon>
        <taxon>Sar</taxon>
        <taxon>Stramenopiles</taxon>
        <taxon>Oomycota</taxon>
        <taxon>Saprolegniomycetes</taxon>
        <taxon>Saprolegniales</taxon>
        <taxon>Verrucalvaceae</taxon>
        <taxon>Aphanomyces</taxon>
    </lineage>
</organism>
<dbReference type="EMBL" id="VJMH01005183">
    <property type="protein sequence ID" value="KAF0699347.1"/>
    <property type="molecule type" value="Genomic_DNA"/>
</dbReference>
<keyword evidence="9" id="KW-1185">Reference proteome</keyword>
<feature type="compositionally biased region" description="Low complexity" evidence="5">
    <location>
        <begin position="123"/>
        <end position="134"/>
    </location>
</feature>
<sequence length="206" mass="22963">MHGLSPYEIAGVVPEHQILPQQLWVSKKNRTACLFCMKTFNLLRHRHHCRTCGDLFCKDCVVYCKSGDASVKVCCLCVPTVDPMASSPPLKPEHLHRTQSFHGIKLLDTRRCAEYSTPKASSTTLTRSLSQSPSAMAQVRPSPSRMEETLAMLLVETTNTQAQLVVQNGHATKVLGSHSHKINELNQAIARMEAQLWTEPRDLPCS</sequence>
<evidence type="ECO:0000313" key="8">
    <source>
        <dbReference type="EMBL" id="VFT86939.1"/>
    </source>
</evidence>
<keyword evidence="1" id="KW-0479">Metal-binding</keyword>
<reference evidence="8 9" key="1">
    <citation type="submission" date="2019-03" db="EMBL/GenBank/DDBJ databases">
        <authorList>
            <person name="Gaulin E."/>
            <person name="Dumas B."/>
        </authorList>
    </citation>
    <scope>NUCLEOTIDE SEQUENCE [LARGE SCALE GENOMIC DNA]</scope>
    <source>
        <strain evidence="8">CBS 568.67</strain>
    </source>
</reference>
<dbReference type="PANTHER" id="PTHR39490:SF8">
    <property type="entry name" value="ZINC FINGER FYVE DOMAIN-CONTAINING PROTEIN 21"/>
    <property type="match status" value="1"/>
</dbReference>
<dbReference type="Proteomes" id="UP000332933">
    <property type="component" value="Unassembled WGS sequence"/>
</dbReference>
<evidence type="ECO:0000313" key="7">
    <source>
        <dbReference type="EMBL" id="KAF0699347.1"/>
    </source>
</evidence>
<proteinExistence type="predicted"/>
<dbReference type="GO" id="GO:0008270">
    <property type="term" value="F:zinc ion binding"/>
    <property type="evidence" value="ECO:0007669"/>
    <property type="project" value="UniProtKB-KW"/>
</dbReference>
<evidence type="ECO:0000259" key="6">
    <source>
        <dbReference type="PROSITE" id="PS50178"/>
    </source>
</evidence>
<evidence type="ECO:0000313" key="9">
    <source>
        <dbReference type="Proteomes" id="UP000332933"/>
    </source>
</evidence>
<evidence type="ECO:0000256" key="5">
    <source>
        <dbReference type="SAM" id="MobiDB-lite"/>
    </source>
</evidence>
<evidence type="ECO:0000256" key="3">
    <source>
        <dbReference type="ARBA" id="ARBA00022833"/>
    </source>
</evidence>
<dbReference type="Pfam" id="PF01363">
    <property type="entry name" value="FYVE"/>
    <property type="match status" value="1"/>
</dbReference>
<keyword evidence="2 4" id="KW-0863">Zinc-finger</keyword>
<protein>
    <submittedName>
        <fullName evidence="8">Aste57867_10063 protein</fullName>
    </submittedName>
</protein>
<dbReference type="OrthoDB" id="660555at2759"/>
<evidence type="ECO:0000256" key="2">
    <source>
        <dbReference type="ARBA" id="ARBA00022771"/>
    </source>
</evidence>
<evidence type="ECO:0000256" key="4">
    <source>
        <dbReference type="PROSITE-ProRule" id="PRU00091"/>
    </source>
</evidence>
<feature type="domain" description="FYVE-type" evidence="6">
    <location>
        <begin position="27"/>
        <end position="82"/>
    </location>
</feature>
<reference evidence="7" key="2">
    <citation type="submission" date="2019-06" db="EMBL/GenBank/DDBJ databases">
        <title>Genomics analysis of Aphanomyces spp. identifies a new class of oomycete effector associated with host adaptation.</title>
        <authorList>
            <person name="Gaulin E."/>
        </authorList>
    </citation>
    <scope>NUCLEOTIDE SEQUENCE</scope>
    <source>
        <strain evidence="7">CBS 578.67</strain>
    </source>
</reference>
<dbReference type="InterPro" id="IPR017455">
    <property type="entry name" value="Znf_FYVE-rel"/>
</dbReference>
<feature type="region of interest" description="Disordered" evidence="5">
    <location>
        <begin position="123"/>
        <end position="143"/>
    </location>
</feature>
<dbReference type="InterPro" id="IPR011011">
    <property type="entry name" value="Znf_FYVE_PHD"/>
</dbReference>
<dbReference type="InterPro" id="IPR000306">
    <property type="entry name" value="Znf_FYVE"/>
</dbReference>
<dbReference type="InterPro" id="IPR013083">
    <property type="entry name" value="Znf_RING/FYVE/PHD"/>
</dbReference>
<gene>
    <name evidence="8" type="primary">Aste57867_10063</name>
    <name evidence="7" type="ORF">As57867_010024</name>
    <name evidence="8" type="ORF">ASTE57867_10063</name>
</gene>
<dbReference type="Gene3D" id="3.30.40.10">
    <property type="entry name" value="Zinc/RING finger domain, C3HC4 (zinc finger)"/>
    <property type="match status" value="1"/>
</dbReference>
<dbReference type="AlphaFoldDB" id="A0A485KPE6"/>
<accession>A0A485KPE6</accession>
<evidence type="ECO:0000256" key="1">
    <source>
        <dbReference type="ARBA" id="ARBA00022723"/>
    </source>
</evidence>
<dbReference type="PROSITE" id="PS50178">
    <property type="entry name" value="ZF_FYVE"/>
    <property type="match status" value="1"/>
</dbReference>
<keyword evidence="3" id="KW-0862">Zinc</keyword>
<dbReference type="PANTHER" id="PTHR39490">
    <property type="entry name" value="ARRESTIN DOMAIN-CONTAINING PROTEIN D"/>
    <property type="match status" value="1"/>
</dbReference>
<dbReference type="SUPFAM" id="SSF57903">
    <property type="entry name" value="FYVE/PHD zinc finger"/>
    <property type="match status" value="1"/>
</dbReference>
<name>A0A485KPE6_9STRA</name>
<dbReference type="InterPro" id="IPR052113">
    <property type="entry name" value="FYVE-type_Zinc_Finger"/>
</dbReference>
<dbReference type="EMBL" id="CAADRA010005204">
    <property type="protein sequence ID" value="VFT86939.1"/>
    <property type="molecule type" value="Genomic_DNA"/>
</dbReference>